<dbReference type="AlphaFoldDB" id="T0RI87"/>
<dbReference type="GeneID" id="19950935"/>
<organism evidence="2 3">
    <name type="scientific">Saprolegnia diclina (strain VS20)</name>
    <dbReference type="NCBI Taxonomy" id="1156394"/>
    <lineage>
        <taxon>Eukaryota</taxon>
        <taxon>Sar</taxon>
        <taxon>Stramenopiles</taxon>
        <taxon>Oomycota</taxon>
        <taxon>Saprolegniomycetes</taxon>
        <taxon>Saprolegniales</taxon>
        <taxon>Saprolegniaceae</taxon>
        <taxon>Saprolegnia</taxon>
    </lineage>
</organism>
<sequence length="194" mass="21091">MAKRKQRTEDATDAVAKARPPRKSVERFRATSADDKAAPGETSTSKAPQREPNQAPDVESSVSLPPTEVSLSLDPDDELEDKVDDRDVDHGTRKDYDDEFEEAGASYVAAKAVMAKIEAERKWPSMVHLLDVELKELKAQFKGSVGVVEELGLTPGLQSHSVRRGSAGLRRLLFPPTISTYKGFASVGIGQGTL</sequence>
<feature type="compositionally biased region" description="Basic and acidic residues" evidence="1">
    <location>
        <begin position="23"/>
        <end position="38"/>
    </location>
</feature>
<dbReference type="InParanoid" id="T0RI87"/>
<dbReference type="VEuPathDB" id="FungiDB:SDRG_10208"/>
<feature type="compositionally biased region" description="Basic and acidic residues" evidence="1">
    <location>
        <begin position="83"/>
        <end position="96"/>
    </location>
</feature>
<gene>
    <name evidence="2" type="ORF">SDRG_10208</name>
</gene>
<dbReference type="Proteomes" id="UP000030762">
    <property type="component" value="Unassembled WGS sequence"/>
</dbReference>
<evidence type="ECO:0000313" key="2">
    <source>
        <dbReference type="EMBL" id="EQC32008.1"/>
    </source>
</evidence>
<name>T0RI87_SAPDV</name>
<accession>T0RI87</accession>
<feature type="region of interest" description="Disordered" evidence="1">
    <location>
        <begin position="1"/>
        <end position="97"/>
    </location>
</feature>
<reference evidence="2 3" key="1">
    <citation type="submission" date="2012-04" db="EMBL/GenBank/DDBJ databases">
        <title>The Genome Sequence of Saprolegnia declina VS20.</title>
        <authorList>
            <consortium name="The Broad Institute Genome Sequencing Platform"/>
            <person name="Russ C."/>
            <person name="Nusbaum C."/>
            <person name="Tyler B."/>
            <person name="van West P."/>
            <person name="Dieguez-Uribeondo J."/>
            <person name="de Bruijn I."/>
            <person name="Tripathy S."/>
            <person name="Jiang R."/>
            <person name="Young S.K."/>
            <person name="Zeng Q."/>
            <person name="Gargeya S."/>
            <person name="Fitzgerald M."/>
            <person name="Haas B."/>
            <person name="Abouelleil A."/>
            <person name="Alvarado L."/>
            <person name="Arachchi H.M."/>
            <person name="Berlin A."/>
            <person name="Chapman S.B."/>
            <person name="Goldberg J."/>
            <person name="Griggs A."/>
            <person name="Gujja S."/>
            <person name="Hansen M."/>
            <person name="Howarth C."/>
            <person name="Imamovic A."/>
            <person name="Larimer J."/>
            <person name="McCowen C."/>
            <person name="Montmayeur A."/>
            <person name="Murphy C."/>
            <person name="Neiman D."/>
            <person name="Pearson M."/>
            <person name="Priest M."/>
            <person name="Roberts A."/>
            <person name="Saif S."/>
            <person name="Shea T."/>
            <person name="Sisk P."/>
            <person name="Sykes S."/>
            <person name="Wortman J."/>
            <person name="Nusbaum C."/>
            <person name="Birren B."/>
        </authorList>
    </citation>
    <scope>NUCLEOTIDE SEQUENCE [LARGE SCALE GENOMIC DNA]</scope>
    <source>
        <strain evidence="2 3">VS20</strain>
    </source>
</reference>
<dbReference type="RefSeq" id="XP_008614410.1">
    <property type="nucleotide sequence ID" value="XM_008616188.1"/>
</dbReference>
<dbReference type="EMBL" id="JH767165">
    <property type="protein sequence ID" value="EQC32008.1"/>
    <property type="molecule type" value="Genomic_DNA"/>
</dbReference>
<evidence type="ECO:0000313" key="3">
    <source>
        <dbReference type="Proteomes" id="UP000030762"/>
    </source>
</evidence>
<protein>
    <submittedName>
        <fullName evidence="2">Uncharacterized protein</fullName>
    </submittedName>
</protein>
<proteinExistence type="predicted"/>
<keyword evidence="3" id="KW-1185">Reference proteome</keyword>
<evidence type="ECO:0000256" key="1">
    <source>
        <dbReference type="SAM" id="MobiDB-lite"/>
    </source>
</evidence>